<dbReference type="GO" id="GO:1990904">
    <property type="term" value="C:ribonucleoprotein complex"/>
    <property type="evidence" value="ECO:0007669"/>
    <property type="project" value="UniProtKB-KW"/>
</dbReference>
<evidence type="ECO:0000313" key="4">
    <source>
        <dbReference type="EMBL" id="BAS01592.1"/>
    </source>
</evidence>
<keyword evidence="4" id="KW-0542">Nucleomorph</keyword>
<dbReference type="AlphaFoldDB" id="A0A0H5BL53"/>
<proteinExistence type="inferred from homology"/>
<dbReference type="EMBL" id="AB996600">
    <property type="protein sequence ID" value="BAS01592.1"/>
    <property type="molecule type" value="Genomic_DNA"/>
</dbReference>
<reference evidence="4" key="1">
    <citation type="journal article" date="2015" name="Genome Biol. Evol.">
        <title>Nucleomorph Genome Sequences of Two Chlorarachniophytes, Amorphochlora amoebiformis and Lotharella vacuolata.</title>
        <authorList>
            <person name="Suzuki S."/>
            <person name="Shirato S."/>
            <person name="Hirakawa Y."/>
            <person name="Ishida K."/>
        </authorList>
    </citation>
    <scope>NUCLEOTIDE SEQUENCE</scope>
    <source>
        <strain evidence="4">CCMP240</strain>
    </source>
</reference>
<evidence type="ECO:0000256" key="3">
    <source>
        <dbReference type="ARBA" id="ARBA00023274"/>
    </source>
</evidence>
<accession>A0A0H5BL53</accession>
<comment type="similarity">
    <text evidence="1">Belongs to the eukaryotic ribosomal protein eL34 family.</text>
</comment>
<dbReference type="PRINTS" id="PR01250">
    <property type="entry name" value="RIBOSOMALL34"/>
</dbReference>
<gene>
    <name evidence="4" type="primary">rpl34</name>
</gene>
<dbReference type="GO" id="GO:0003735">
    <property type="term" value="F:structural constituent of ribosome"/>
    <property type="evidence" value="ECO:0007669"/>
    <property type="project" value="InterPro"/>
</dbReference>
<dbReference type="GO" id="GO:0005840">
    <property type="term" value="C:ribosome"/>
    <property type="evidence" value="ECO:0007669"/>
    <property type="project" value="UniProtKB-KW"/>
</dbReference>
<organism evidence="4">
    <name type="scientific">Lotharella vacuolata</name>
    <dbReference type="NCBI Taxonomy" id="74820"/>
    <lineage>
        <taxon>Eukaryota</taxon>
        <taxon>Sar</taxon>
        <taxon>Rhizaria</taxon>
        <taxon>Cercozoa</taxon>
        <taxon>Chlorarachniophyceae</taxon>
        <taxon>Lotharella</taxon>
    </lineage>
</organism>
<keyword evidence="2 4" id="KW-0689">Ribosomal protein</keyword>
<dbReference type="InterPro" id="IPR008195">
    <property type="entry name" value="Ribosomal_eL34"/>
</dbReference>
<dbReference type="Pfam" id="PF01199">
    <property type="entry name" value="Ribosomal_L34e"/>
    <property type="match status" value="1"/>
</dbReference>
<evidence type="ECO:0000256" key="1">
    <source>
        <dbReference type="ARBA" id="ARBA00009875"/>
    </source>
</evidence>
<keyword evidence="3" id="KW-0687">Ribonucleoprotein</keyword>
<evidence type="ECO:0000256" key="2">
    <source>
        <dbReference type="ARBA" id="ARBA00022980"/>
    </source>
</evidence>
<geneLocation type="nucleomorph" evidence="4"/>
<sequence length="134" mass="15730">MNNYKPLCVPSFIHSLFKKYNNSNFKIMLRVCKPTRKAYNTKSNKFKIIKVAGIGGIIKGSKNKIKKIKKKERNFSKKKCYISQKMNKYTSKNKKTINRPFGGKIHHSILKNIIILKYFKLKSKKKNIISNKLF</sequence>
<dbReference type="GO" id="GO:0006412">
    <property type="term" value="P:translation"/>
    <property type="evidence" value="ECO:0007669"/>
    <property type="project" value="InterPro"/>
</dbReference>
<name>A0A0H5BL53_9EUKA</name>
<protein>
    <submittedName>
        <fullName evidence="4">Ribosomal protein L34</fullName>
    </submittedName>
</protein>